<evidence type="ECO:0000313" key="3">
    <source>
        <dbReference type="Proteomes" id="UP000669179"/>
    </source>
</evidence>
<comment type="caution">
    <text evidence="2">The sequence shown here is derived from an EMBL/GenBank/DDBJ whole genome shotgun (WGS) entry which is preliminary data.</text>
</comment>
<organism evidence="2 3">
    <name type="scientific">Actinomadura barringtoniae</name>
    <dbReference type="NCBI Taxonomy" id="1427535"/>
    <lineage>
        <taxon>Bacteria</taxon>
        <taxon>Bacillati</taxon>
        <taxon>Actinomycetota</taxon>
        <taxon>Actinomycetes</taxon>
        <taxon>Streptosporangiales</taxon>
        <taxon>Thermomonosporaceae</taxon>
        <taxon>Actinomadura</taxon>
    </lineage>
</organism>
<feature type="compositionally biased region" description="Low complexity" evidence="1">
    <location>
        <begin position="94"/>
        <end position="120"/>
    </location>
</feature>
<dbReference type="Proteomes" id="UP000669179">
    <property type="component" value="Unassembled WGS sequence"/>
</dbReference>
<reference evidence="2" key="1">
    <citation type="submission" date="2021-03" db="EMBL/GenBank/DDBJ databases">
        <authorList>
            <person name="Kanchanasin P."/>
            <person name="Saeng-In P."/>
            <person name="Phongsopitanun W."/>
            <person name="Yuki M."/>
            <person name="Kudo T."/>
            <person name="Ohkuma M."/>
            <person name="Tanasupawat S."/>
        </authorList>
    </citation>
    <scope>NUCLEOTIDE SEQUENCE</scope>
    <source>
        <strain evidence="2">GKU 128</strain>
    </source>
</reference>
<dbReference type="AlphaFoldDB" id="A0A939P9Q6"/>
<gene>
    <name evidence="2" type="ORF">J4573_02515</name>
</gene>
<accession>A0A939P9Q6</accession>
<dbReference type="EMBL" id="JAGEOJ010000001">
    <property type="protein sequence ID" value="MBO2445953.1"/>
    <property type="molecule type" value="Genomic_DNA"/>
</dbReference>
<feature type="compositionally biased region" description="Gly residues" evidence="1">
    <location>
        <begin position="162"/>
        <end position="179"/>
    </location>
</feature>
<feature type="region of interest" description="Disordered" evidence="1">
    <location>
        <begin position="77"/>
        <end position="183"/>
    </location>
</feature>
<feature type="compositionally biased region" description="Low complexity" evidence="1">
    <location>
        <begin position="128"/>
        <end position="161"/>
    </location>
</feature>
<keyword evidence="3" id="KW-1185">Reference proteome</keyword>
<protein>
    <submittedName>
        <fullName evidence="2">Uncharacterized protein</fullName>
    </submittedName>
</protein>
<name>A0A939P9Q6_9ACTN</name>
<proteinExistence type="predicted"/>
<dbReference type="RefSeq" id="WP_208253530.1">
    <property type="nucleotide sequence ID" value="NZ_JAGEOJ010000001.1"/>
</dbReference>
<sequence length="253" mass="25367">MKPKISIVVMVDAVGALSDQTLHNGNLSLVDDSPFHSHHQGTPNLATAVMPGQVVKWTPIAVDVQTPVEIQGIAFLGPDGRTTAEPYGSMSTDHPGPAAHQPAGALADSMAGYPAGQPGLAAPPPAPALTTGDPAPTLPGHAGAATLHGGHAGPAGQPGQAGLAGPGGPGGLAGPGGQAGTATLQGAPAAYEVAPSDEPEPAAGHENLDLLVWEGTVPFHMVPNIPYRYRLTVKLHEGPNSVMHIDSPALVRV</sequence>
<evidence type="ECO:0000256" key="1">
    <source>
        <dbReference type="SAM" id="MobiDB-lite"/>
    </source>
</evidence>
<evidence type="ECO:0000313" key="2">
    <source>
        <dbReference type="EMBL" id="MBO2445953.1"/>
    </source>
</evidence>